<dbReference type="STRING" id="1414654.BFR47_15335"/>
<dbReference type="Gene3D" id="1.10.10.10">
    <property type="entry name" value="Winged helix-like DNA-binding domain superfamily/Winged helix DNA-binding domain"/>
    <property type="match status" value="1"/>
</dbReference>
<proteinExistence type="inferred from homology"/>
<evidence type="ECO:0000313" key="6">
    <source>
        <dbReference type="EMBL" id="OIN08528.1"/>
    </source>
</evidence>
<dbReference type="Proteomes" id="UP000243073">
    <property type="component" value="Unassembled WGS sequence"/>
</dbReference>
<dbReference type="OrthoDB" id="3252676at2"/>
<evidence type="ECO:0000256" key="4">
    <source>
        <dbReference type="ARBA" id="ARBA00023163"/>
    </source>
</evidence>
<dbReference type="Pfam" id="PF00126">
    <property type="entry name" value="HTH_1"/>
    <property type="match status" value="1"/>
</dbReference>
<comment type="caution">
    <text evidence="6">The sequence shown here is derived from an EMBL/GenBank/DDBJ whole genome shotgun (WGS) entry which is preliminary data.</text>
</comment>
<dbReference type="CDD" id="cd08428">
    <property type="entry name" value="PBP2_IciA_ArgP"/>
    <property type="match status" value="1"/>
</dbReference>
<dbReference type="AlphaFoldDB" id="A0A1J4QEL8"/>
<dbReference type="GO" id="GO:0003700">
    <property type="term" value="F:DNA-binding transcription factor activity"/>
    <property type="evidence" value="ECO:0007669"/>
    <property type="project" value="InterPro"/>
</dbReference>
<reference evidence="6 7" key="1">
    <citation type="submission" date="2016-07" db="EMBL/GenBank/DDBJ databases">
        <title>Draft Genome Sequence of Oceanisphaera psychrotolerans, isolated from coastal sediment samples.</title>
        <authorList>
            <person name="Zhuo S."/>
            <person name="Ruan Z."/>
        </authorList>
    </citation>
    <scope>NUCLEOTIDE SEQUENCE [LARGE SCALE GENOMIC DNA]</scope>
    <source>
        <strain evidence="6 7">LAM-WHM-ZC</strain>
    </source>
</reference>
<evidence type="ECO:0000256" key="2">
    <source>
        <dbReference type="ARBA" id="ARBA00023015"/>
    </source>
</evidence>
<dbReference type="PANTHER" id="PTHR30579">
    <property type="entry name" value="TRANSCRIPTIONAL REGULATOR"/>
    <property type="match status" value="1"/>
</dbReference>
<keyword evidence="4" id="KW-0804">Transcription</keyword>
<evidence type="ECO:0000256" key="3">
    <source>
        <dbReference type="ARBA" id="ARBA00023125"/>
    </source>
</evidence>
<dbReference type="InterPro" id="IPR036390">
    <property type="entry name" value="WH_DNA-bd_sf"/>
</dbReference>
<evidence type="ECO:0000259" key="5">
    <source>
        <dbReference type="PROSITE" id="PS50931"/>
    </source>
</evidence>
<dbReference type="NCBIfam" id="TIGR03298">
    <property type="entry name" value="argP"/>
    <property type="match status" value="1"/>
</dbReference>
<keyword evidence="2" id="KW-0805">Transcription regulation</keyword>
<evidence type="ECO:0000313" key="7">
    <source>
        <dbReference type="Proteomes" id="UP000243073"/>
    </source>
</evidence>
<dbReference type="Gene3D" id="3.40.190.290">
    <property type="match status" value="1"/>
</dbReference>
<dbReference type="PROSITE" id="PS50931">
    <property type="entry name" value="HTH_LYSR"/>
    <property type="match status" value="1"/>
</dbReference>
<dbReference type="Pfam" id="PF03466">
    <property type="entry name" value="LysR_substrate"/>
    <property type="match status" value="1"/>
</dbReference>
<dbReference type="InterPro" id="IPR017685">
    <property type="entry name" value="ArgP"/>
</dbReference>
<name>A0A1J4QEL8_9GAMM</name>
<dbReference type="PRINTS" id="PR00039">
    <property type="entry name" value="HTHLYSR"/>
</dbReference>
<accession>A0A1J4QEL8</accession>
<organism evidence="6 7">
    <name type="scientific">Oceanisphaera psychrotolerans</name>
    <dbReference type="NCBI Taxonomy" id="1414654"/>
    <lineage>
        <taxon>Bacteria</taxon>
        <taxon>Pseudomonadati</taxon>
        <taxon>Pseudomonadota</taxon>
        <taxon>Gammaproteobacteria</taxon>
        <taxon>Aeromonadales</taxon>
        <taxon>Aeromonadaceae</taxon>
        <taxon>Oceanisphaera</taxon>
    </lineage>
</organism>
<sequence>MSELDYKLLAALDKVVSEQSFERAARLLHLTQSAVSQRIKQLELRLAQPLLIRSQPPRPTEAGRQLLAHYRQVSQLENALMAELLPDAPQKPLGVTIATNADSLATWLIPALTPLLHSHPIELNLLVEDESRTLDKLKSGEAFGAISLSDEPLPGCRCDWLGQMDYILVATPEFKARYFADGIGLDALRRAPAVAFDQKDDMHARYITQHFGLAAGDYPCHTVRSSEAFVAIARAGAAYCLNPRLMIADDLAQGRLVELYPQGTLIQPLYWHRWLLERGIHKDLSRRLIDYARQALPAIDSGGTSRV</sequence>
<comment type="similarity">
    <text evidence="1">Belongs to the LysR transcriptional regulatory family.</text>
</comment>
<dbReference type="RefSeq" id="WP_071473043.1">
    <property type="nucleotide sequence ID" value="NZ_MDKE01000027.1"/>
</dbReference>
<protein>
    <submittedName>
        <fullName evidence="6">Transcriptional regulator ArgP</fullName>
    </submittedName>
</protein>
<dbReference type="InterPro" id="IPR050176">
    <property type="entry name" value="LTTR"/>
</dbReference>
<dbReference type="InterPro" id="IPR005119">
    <property type="entry name" value="LysR_subst-bd"/>
</dbReference>
<dbReference type="NCBIfam" id="NF009888">
    <property type="entry name" value="PRK13348.1"/>
    <property type="match status" value="1"/>
</dbReference>
<dbReference type="NCBIfam" id="NF002964">
    <property type="entry name" value="PRK03635.1"/>
    <property type="match status" value="1"/>
</dbReference>
<feature type="domain" description="HTH lysR-type" evidence="5">
    <location>
        <begin position="4"/>
        <end position="60"/>
    </location>
</feature>
<dbReference type="GO" id="GO:0003677">
    <property type="term" value="F:DNA binding"/>
    <property type="evidence" value="ECO:0007669"/>
    <property type="project" value="UniProtKB-KW"/>
</dbReference>
<dbReference type="SUPFAM" id="SSF53850">
    <property type="entry name" value="Periplasmic binding protein-like II"/>
    <property type="match status" value="1"/>
</dbReference>
<keyword evidence="7" id="KW-1185">Reference proteome</keyword>
<dbReference type="InterPro" id="IPR000847">
    <property type="entry name" value="LysR_HTH_N"/>
</dbReference>
<keyword evidence="3" id="KW-0238">DNA-binding</keyword>
<dbReference type="EMBL" id="MDKE01000027">
    <property type="protein sequence ID" value="OIN08528.1"/>
    <property type="molecule type" value="Genomic_DNA"/>
</dbReference>
<evidence type="ECO:0000256" key="1">
    <source>
        <dbReference type="ARBA" id="ARBA00009437"/>
    </source>
</evidence>
<dbReference type="SUPFAM" id="SSF46785">
    <property type="entry name" value="Winged helix' DNA-binding domain"/>
    <property type="match status" value="1"/>
</dbReference>
<dbReference type="InterPro" id="IPR036388">
    <property type="entry name" value="WH-like_DNA-bd_sf"/>
</dbReference>
<dbReference type="PANTHER" id="PTHR30579:SF2">
    <property type="entry name" value="HTH-TYPE TRANSCRIPTIONAL REGULATOR ARGP"/>
    <property type="match status" value="1"/>
</dbReference>
<gene>
    <name evidence="6" type="ORF">BFR47_15335</name>
</gene>